<proteinExistence type="predicted"/>
<organism evidence="1">
    <name type="scientific">Myoviridae sp. ctNQV2</name>
    <dbReference type="NCBI Taxonomy" id="2827683"/>
    <lineage>
        <taxon>Viruses</taxon>
        <taxon>Duplodnaviria</taxon>
        <taxon>Heunggongvirae</taxon>
        <taxon>Uroviricota</taxon>
        <taxon>Caudoviricetes</taxon>
    </lineage>
</organism>
<reference evidence="1" key="1">
    <citation type="journal article" date="2021" name="Proc. Natl. Acad. Sci. U.S.A.">
        <title>A Catalog of Tens of Thousands of Viruses from Human Metagenomes Reveals Hidden Associations with Chronic Diseases.</title>
        <authorList>
            <person name="Tisza M.J."/>
            <person name="Buck C.B."/>
        </authorList>
    </citation>
    <scope>NUCLEOTIDE SEQUENCE</scope>
    <source>
        <strain evidence="1">CtNQV2</strain>
    </source>
</reference>
<protein>
    <submittedName>
        <fullName evidence="1">Uncharacterized protein</fullName>
    </submittedName>
</protein>
<name>A0A8S5RYN1_9CAUD</name>
<sequence length="65" mass="7968">MAFKFSFDKYMEDVYSQLECNASNEYEKMYITFTYSKEEVENNIDYFKRCYNKNISAYKALTFMK</sequence>
<dbReference type="EMBL" id="BK032510">
    <property type="protein sequence ID" value="DAF43737.1"/>
    <property type="molecule type" value="Genomic_DNA"/>
</dbReference>
<evidence type="ECO:0000313" key="1">
    <source>
        <dbReference type="EMBL" id="DAF43737.1"/>
    </source>
</evidence>
<accession>A0A8S5RYN1</accession>